<dbReference type="EMBL" id="ASHM01013211">
    <property type="protein sequence ID" value="PNX95189.1"/>
    <property type="molecule type" value="Genomic_DNA"/>
</dbReference>
<dbReference type="AlphaFoldDB" id="A0A2K3MWS8"/>
<keyword evidence="1" id="KW-1133">Transmembrane helix</keyword>
<feature type="non-terminal residue" evidence="2">
    <location>
        <position position="1"/>
    </location>
</feature>
<comment type="caution">
    <text evidence="2">The sequence shown here is derived from an EMBL/GenBank/DDBJ whole genome shotgun (WGS) entry which is preliminary data.</text>
</comment>
<dbReference type="Proteomes" id="UP000236291">
    <property type="component" value="Unassembled WGS sequence"/>
</dbReference>
<name>A0A2K3MWS8_TRIPR</name>
<keyword evidence="1" id="KW-0812">Transmembrane</keyword>
<keyword evidence="1" id="KW-0472">Membrane</keyword>
<reference evidence="2 3" key="1">
    <citation type="journal article" date="2014" name="Am. J. Bot.">
        <title>Genome assembly and annotation for red clover (Trifolium pratense; Fabaceae).</title>
        <authorList>
            <person name="Istvanek J."/>
            <person name="Jaros M."/>
            <person name="Krenek A."/>
            <person name="Repkova J."/>
        </authorList>
    </citation>
    <scope>NUCLEOTIDE SEQUENCE [LARGE SCALE GENOMIC DNA]</scope>
    <source>
        <strain evidence="3">cv. Tatra</strain>
        <tissue evidence="2">Young leaves</tissue>
    </source>
</reference>
<evidence type="ECO:0000313" key="3">
    <source>
        <dbReference type="Proteomes" id="UP000236291"/>
    </source>
</evidence>
<organism evidence="2 3">
    <name type="scientific">Trifolium pratense</name>
    <name type="common">Red clover</name>
    <dbReference type="NCBI Taxonomy" id="57577"/>
    <lineage>
        <taxon>Eukaryota</taxon>
        <taxon>Viridiplantae</taxon>
        <taxon>Streptophyta</taxon>
        <taxon>Embryophyta</taxon>
        <taxon>Tracheophyta</taxon>
        <taxon>Spermatophyta</taxon>
        <taxon>Magnoliopsida</taxon>
        <taxon>eudicotyledons</taxon>
        <taxon>Gunneridae</taxon>
        <taxon>Pentapetalae</taxon>
        <taxon>rosids</taxon>
        <taxon>fabids</taxon>
        <taxon>Fabales</taxon>
        <taxon>Fabaceae</taxon>
        <taxon>Papilionoideae</taxon>
        <taxon>50 kb inversion clade</taxon>
        <taxon>NPAAA clade</taxon>
        <taxon>Hologalegina</taxon>
        <taxon>IRL clade</taxon>
        <taxon>Trifolieae</taxon>
        <taxon>Trifolium</taxon>
    </lineage>
</organism>
<accession>A0A2K3MWS8</accession>
<protein>
    <submittedName>
        <fullName evidence="2">Uncharacterized protein</fullName>
    </submittedName>
</protein>
<sequence length="75" mass="8314">RLSIWIFMSSTTTGAYLVSCNSGNKNNGLFCWILICLLPKFLGTAFAYINFLLIQAIDRSPSAVRVLENFGPINP</sequence>
<proteinExistence type="predicted"/>
<reference evidence="2 3" key="2">
    <citation type="journal article" date="2017" name="Front. Plant Sci.">
        <title>Gene Classification and Mining of Molecular Markers Useful in Red Clover (Trifolium pratense) Breeding.</title>
        <authorList>
            <person name="Istvanek J."/>
            <person name="Dluhosova J."/>
            <person name="Dluhos P."/>
            <person name="Patkova L."/>
            <person name="Nedelnik J."/>
            <person name="Repkova J."/>
        </authorList>
    </citation>
    <scope>NUCLEOTIDE SEQUENCE [LARGE SCALE GENOMIC DNA]</scope>
    <source>
        <strain evidence="3">cv. Tatra</strain>
        <tissue evidence="2">Young leaves</tissue>
    </source>
</reference>
<gene>
    <name evidence="2" type="ORF">L195_g018373</name>
</gene>
<feature type="transmembrane region" description="Helical" evidence="1">
    <location>
        <begin position="32"/>
        <end position="53"/>
    </location>
</feature>
<evidence type="ECO:0000313" key="2">
    <source>
        <dbReference type="EMBL" id="PNX95189.1"/>
    </source>
</evidence>
<dbReference type="ExpressionAtlas" id="A0A2K3MWS8">
    <property type="expression patterns" value="baseline"/>
</dbReference>
<evidence type="ECO:0000256" key="1">
    <source>
        <dbReference type="SAM" id="Phobius"/>
    </source>
</evidence>